<name>A0ABD1AK68_CARAN</name>
<dbReference type="InterPro" id="IPR006527">
    <property type="entry name" value="F-box-assoc_dom_typ1"/>
</dbReference>
<gene>
    <name evidence="2" type="ORF">V5N11_017814</name>
</gene>
<dbReference type="EMBL" id="JBANAX010000535">
    <property type="protein sequence ID" value="KAL1204494.1"/>
    <property type="molecule type" value="Genomic_DNA"/>
</dbReference>
<dbReference type="AlphaFoldDB" id="A0ABD1AK68"/>
<proteinExistence type="predicted"/>
<feature type="domain" description="F-box associated beta-propeller type 1" evidence="1">
    <location>
        <begin position="78"/>
        <end position="147"/>
    </location>
</feature>
<reference evidence="2 3" key="1">
    <citation type="submission" date="2024-04" db="EMBL/GenBank/DDBJ databases">
        <title>Genome assembly C_amara_ONT_v2.</title>
        <authorList>
            <person name="Yant L."/>
            <person name="Moore C."/>
            <person name="Slenker M."/>
        </authorList>
    </citation>
    <scope>NUCLEOTIDE SEQUENCE [LARGE SCALE GENOMIC DNA]</scope>
    <source>
        <tissue evidence="2">Leaf</tissue>
    </source>
</reference>
<evidence type="ECO:0000313" key="3">
    <source>
        <dbReference type="Proteomes" id="UP001558713"/>
    </source>
</evidence>
<comment type="caution">
    <text evidence="2">The sequence shown here is derived from an EMBL/GenBank/DDBJ whole genome shotgun (WGS) entry which is preliminary data.</text>
</comment>
<dbReference type="Pfam" id="PF07734">
    <property type="entry name" value="FBA_1"/>
    <property type="match status" value="2"/>
</dbReference>
<organism evidence="2 3">
    <name type="scientific">Cardamine amara subsp. amara</name>
    <dbReference type="NCBI Taxonomy" id="228776"/>
    <lineage>
        <taxon>Eukaryota</taxon>
        <taxon>Viridiplantae</taxon>
        <taxon>Streptophyta</taxon>
        <taxon>Embryophyta</taxon>
        <taxon>Tracheophyta</taxon>
        <taxon>Spermatophyta</taxon>
        <taxon>Magnoliopsida</taxon>
        <taxon>eudicotyledons</taxon>
        <taxon>Gunneridae</taxon>
        <taxon>Pentapetalae</taxon>
        <taxon>rosids</taxon>
        <taxon>malvids</taxon>
        <taxon>Brassicales</taxon>
        <taxon>Brassicaceae</taxon>
        <taxon>Cardamineae</taxon>
        <taxon>Cardamine</taxon>
    </lineage>
</organism>
<sequence>MFEYEIYDLKSNSWTVLDITPGLYIEFYQCSVSLKGNTYFFVKEDIAFEEEGPLEIPEPEDFLVCFDFTTENFGQLAVESGSFFIDEEKKVVVVFDLDEIERYKMAYIIGENGYLKKVNLGKAFVDLDESPYGRSLVSSYYVPSLVQTTNV</sequence>
<keyword evidence="3" id="KW-1185">Reference proteome</keyword>
<dbReference type="Proteomes" id="UP001558713">
    <property type="component" value="Unassembled WGS sequence"/>
</dbReference>
<evidence type="ECO:0000313" key="2">
    <source>
        <dbReference type="EMBL" id="KAL1204494.1"/>
    </source>
</evidence>
<evidence type="ECO:0000259" key="1">
    <source>
        <dbReference type="Pfam" id="PF07734"/>
    </source>
</evidence>
<accession>A0ABD1AK68</accession>
<protein>
    <submittedName>
        <fullName evidence="2">F-box protein</fullName>
    </submittedName>
</protein>
<feature type="domain" description="F-box associated beta-propeller type 1" evidence="1">
    <location>
        <begin position="3"/>
        <end position="76"/>
    </location>
</feature>